<reference evidence="1 2" key="1">
    <citation type="journal article" date="2019" name="Emerg. Microbes Infect.">
        <title>Comprehensive subspecies identification of 175 nontuberculous mycobacteria species based on 7547 genomic profiles.</title>
        <authorList>
            <person name="Matsumoto Y."/>
            <person name="Kinjo T."/>
            <person name="Motooka D."/>
            <person name="Nabeya D."/>
            <person name="Jung N."/>
            <person name="Uechi K."/>
            <person name="Horii T."/>
            <person name="Iida T."/>
            <person name="Fujita J."/>
            <person name="Nakamura S."/>
        </authorList>
    </citation>
    <scope>NUCLEOTIDE SEQUENCE [LARGE SCALE GENOMIC DNA]</scope>
    <source>
        <strain evidence="1 2">JCM 30622</strain>
    </source>
</reference>
<organism evidence="1 2">
    <name type="scientific">Mycobacterium paraintracellulare</name>
    <dbReference type="NCBI Taxonomy" id="1138383"/>
    <lineage>
        <taxon>Bacteria</taxon>
        <taxon>Bacillati</taxon>
        <taxon>Actinomycetota</taxon>
        <taxon>Actinomycetes</taxon>
        <taxon>Mycobacteriales</taxon>
        <taxon>Mycobacteriaceae</taxon>
        <taxon>Mycobacterium</taxon>
        <taxon>Mycobacterium avium complex (MAC)</taxon>
    </lineage>
</organism>
<dbReference type="Proteomes" id="UP000466578">
    <property type="component" value="Chromosome"/>
</dbReference>
<dbReference type="EMBL" id="AP022597">
    <property type="protein sequence ID" value="BBY72454.1"/>
    <property type="molecule type" value="Genomic_DNA"/>
</dbReference>
<evidence type="ECO:0000313" key="1">
    <source>
        <dbReference type="EMBL" id="BBY72454.1"/>
    </source>
</evidence>
<evidence type="ECO:0008006" key="3">
    <source>
        <dbReference type="Google" id="ProtNLM"/>
    </source>
</evidence>
<sequence length="234" mass="26208">MPEGRNESLKGENAPHRRPSLYYFVVSDALERWRVERAEALDSLDSIHGRITGRKSGRKYDTKHLNRALFVALAAEFQGFCRDLHEDAAIHIANSLQTVPGNAKVVPVVLDALVRERTISPNRPPNRDRRLDKGNADFSALVTDFATLGIHIGDELKARYPVKSPKWERTLKALNDARNGIAHSDTEKLATSDRDHGLTLATFRRWRSSLNGASDGMDRVVGAYLLDLTGMNPW</sequence>
<accession>A0ABN6AXB9</accession>
<protein>
    <recommendedName>
        <fullName evidence="3">RiboL-PSP-HEPN domain-containing protein</fullName>
    </recommendedName>
</protein>
<evidence type="ECO:0000313" key="2">
    <source>
        <dbReference type="Proteomes" id="UP000466578"/>
    </source>
</evidence>
<proteinExistence type="predicted"/>
<gene>
    <name evidence="1" type="ORF">MPRI_46410</name>
</gene>
<keyword evidence="2" id="KW-1185">Reference proteome</keyword>
<name>A0ABN6AXB9_9MYCO</name>